<name>A0AAW1K0L5_POPJA</name>
<reference evidence="1 2" key="1">
    <citation type="journal article" date="2024" name="BMC Genomics">
        <title>De novo assembly and annotation of Popillia japonica's genome with initial clues to its potential as an invasive pest.</title>
        <authorList>
            <person name="Cucini C."/>
            <person name="Boschi S."/>
            <person name="Funari R."/>
            <person name="Cardaioli E."/>
            <person name="Iannotti N."/>
            <person name="Marturano G."/>
            <person name="Paoli F."/>
            <person name="Bruttini M."/>
            <person name="Carapelli A."/>
            <person name="Frati F."/>
            <person name="Nardi F."/>
        </authorList>
    </citation>
    <scope>NUCLEOTIDE SEQUENCE [LARGE SCALE GENOMIC DNA]</scope>
    <source>
        <strain evidence="1">DMR45628</strain>
    </source>
</reference>
<dbReference type="AlphaFoldDB" id="A0AAW1K0L5"/>
<organism evidence="1 2">
    <name type="scientific">Popillia japonica</name>
    <name type="common">Japanese beetle</name>
    <dbReference type="NCBI Taxonomy" id="7064"/>
    <lineage>
        <taxon>Eukaryota</taxon>
        <taxon>Metazoa</taxon>
        <taxon>Ecdysozoa</taxon>
        <taxon>Arthropoda</taxon>
        <taxon>Hexapoda</taxon>
        <taxon>Insecta</taxon>
        <taxon>Pterygota</taxon>
        <taxon>Neoptera</taxon>
        <taxon>Endopterygota</taxon>
        <taxon>Coleoptera</taxon>
        <taxon>Polyphaga</taxon>
        <taxon>Scarabaeiformia</taxon>
        <taxon>Scarabaeidae</taxon>
        <taxon>Rutelinae</taxon>
        <taxon>Popillia</taxon>
    </lineage>
</organism>
<proteinExistence type="predicted"/>
<sequence length="257" mass="30165">MHSTSYTIKLQKIICDAPAKSFVLGIKSFNGYSSCTKCIVDGDYMNGRVCFLQNNSTLRTDEYFKSKIYDDYHKAYTPVEEIDIGLVTNVTLDYMHLVLLGIMKRLIQFWVKGNKSVRLPEQHGNAICKTLQKMRASITPEFSRLPRPLYEIDKWKATELRQFLFYTGPIVLKDYLSREMYYHFLALHCGMRILASQDLCITYNVNARQSLEYFIKKFGTIYGHEHINHNVHNLIHLNDEVLKFGVIIWYNLWSRTY</sequence>
<accession>A0AAW1K0L5</accession>
<keyword evidence="2" id="KW-1185">Reference proteome</keyword>
<evidence type="ECO:0000313" key="2">
    <source>
        <dbReference type="Proteomes" id="UP001458880"/>
    </source>
</evidence>
<dbReference type="Proteomes" id="UP001458880">
    <property type="component" value="Unassembled WGS sequence"/>
</dbReference>
<evidence type="ECO:0000313" key="1">
    <source>
        <dbReference type="EMBL" id="KAK9710968.1"/>
    </source>
</evidence>
<gene>
    <name evidence="1" type="ORF">QE152_g25718</name>
</gene>
<comment type="caution">
    <text evidence="1">The sequence shown here is derived from an EMBL/GenBank/DDBJ whole genome shotgun (WGS) entry which is preliminary data.</text>
</comment>
<dbReference type="PANTHER" id="PTHR33053">
    <property type="entry name" value="PROTEIN, PUTATIVE-RELATED"/>
    <property type="match status" value="1"/>
</dbReference>
<dbReference type="PANTHER" id="PTHR33053:SF25">
    <property type="entry name" value="TRANSPOSASE DOMAIN-CONTAINING PROTEIN"/>
    <property type="match status" value="1"/>
</dbReference>
<protein>
    <submittedName>
        <fullName evidence="1">Uncharacterized protein</fullName>
    </submittedName>
</protein>
<dbReference type="EMBL" id="JASPKY010000286">
    <property type="protein sequence ID" value="KAK9710968.1"/>
    <property type="molecule type" value="Genomic_DNA"/>
</dbReference>